<sequence>MQSNNLSGILTCARYSFAPNYYKYCGPDANKKISSYLQNSHADPNLVEILDQFDVLFRYLSLIAHSNNIADPFDQRVVEAYWIGNSLLEKVKPSQLGNHLLYDQQLKKRLPPKMLKWVVEKIPKGVKVHHSFHVFNIFIRTGHLIAPHTVDTMDQCRIGWGKVIKVHSSQFTVHSQKLISQNKKLVFIDSVRELSTPIDRSIKNKLKPGDLVSFHWGFICDKITPQQAKNLAFYTNQNLKLANETI</sequence>
<comment type="caution">
    <text evidence="1">The sequence shown here is derived from an EMBL/GenBank/DDBJ whole genome shotgun (WGS) entry which is preliminary data.</text>
</comment>
<dbReference type="Proteomes" id="UP000176751">
    <property type="component" value="Unassembled WGS sequence"/>
</dbReference>
<reference evidence="1 2" key="1">
    <citation type="journal article" date="2016" name="Nat. Commun.">
        <title>Thousands of microbial genomes shed light on interconnected biogeochemical processes in an aquifer system.</title>
        <authorList>
            <person name="Anantharaman K."/>
            <person name="Brown C.T."/>
            <person name="Hug L.A."/>
            <person name="Sharon I."/>
            <person name="Castelle C.J."/>
            <person name="Probst A.J."/>
            <person name="Thomas B.C."/>
            <person name="Singh A."/>
            <person name="Wilkins M.J."/>
            <person name="Karaoz U."/>
            <person name="Brodie E.L."/>
            <person name="Williams K.H."/>
            <person name="Hubbard S.S."/>
            <person name="Banfield J.F."/>
        </authorList>
    </citation>
    <scope>NUCLEOTIDE SEQUENCE [LARGE SCALE GENOMIC DNA]</scope>
</reference>
<protein>
    <submittedName>
        <fullName evidence="1">Uncharacterized protein</fullName>
    </submittedName>
</protein>
<proteinExistence type="predicted"/>
<dbReference type="Pfam" id="PF19927">
    <property type="entry name" value="DUF6390"/>
    <property type="match status" value="1"/>
</dbReference>
<organism evidence="1 2">
    <name type="scientific">Candidatus Curtissbacteria bacterium RIFOXYA1_FULL_41_14</name>
    <dbReference type="NCBI Taxonomy" id="1797737"/>
    <lineage>
        <taxon>Bacteria</taxon>
        <taxon>Candidatus Curtissiibacteriota</taxon>
    </lineage>
</organism>
<dbReference type="AlphaFoldDB" id="A0A1F5HGS5"/>
<evidence type="ECO:0000313" key="1">
    <source>
        <dbReference type="EMBL" id="OGE03276.1"/>
    </source>
</evidence>
<dbReference type="EMBL" id="MFCA01000001">
    <property type="protein sequence ID" value="OGE03276.1"/>
    <property type="molecule type" value="Genomic_DNA"/>
</dbReference>
<evidence type="ECO:0000313" key="2">
    <source>
        <dbReference type="Proteomes" id="UP000176751"/>
    </source>
</evidence>
<gene>
    <name evidence="1" type="ORF">A2196_05960</name>
</gene>
<accession>A0A1F5HGS5</accession>
<dbReference type="InterPro" id="IPR045660">
    <property type="entry name" value="DUF6390"/>
</dbReference>
<name>A0A1F5HGS5_9BACT</name>
<dbReference type="STRING" id="1797737.A2196_05960"/>